<feature type="transmembrane region" description="Helical" evidence="1">
    <location>
        <begin position="21"/>
        <end position="42"/>
    </location>
</feature>
<evidence type="ECO:0000313" key="3">
    <source>
        <dbReference type="Proteomes" id="UP001205920"/>
    </source>
</evidence>
<evidence type="ECO:0000256" key="1">
    <source>
        <dbReference type="SAM" id="Phobius"/>
    </source>
</evidence>
<feature type="transmembrane region" description="Helical" evidence="1">
    <location>
        <begin position="48"/>
        <end position="64"/>
    </location>
</feature>
<comment type="caution">
    <text evidence="2">The sequence shown here is derived from an EMBL/GenBank/DDBJ whole genome shotgun (WGS) entry which is preliminary data.</text>
</comment>
<keyword evidence="3" id="KW-1185">Reference proteome</keyword>
<keyword evidence="1" id="KW-1133">Transmembrane helix</keyword>
<evidence type="ECO:0008006" key="4">
    <source>
        <dbReference type="Google" id="ProtNLM"/>
    </source>
</evidence>
<dbReference type="RefSeq" id="WP_070362240.1">
    <property type="nucleotide sequence ID" value="NZ_JAEUWV010000001.1"/>
</dbReference>
<dbReference type="EMBL" id="JAEUWV010000001">
    <property type="protein sequence ID" value="MCO6393437.1"/>
    <property type="molecule type" value="Genomic_DNA"/>
</dbReference>
<dbReference type="Proteomes" id="UP001205920">
    <property type="component" value="Unassembled WGS sequence"/>
</dbReference>
<accession>A0AAW5HST1</accession>
<name>A0AAW5HST1_9CORY</name>
<proteinExistence type="predicted"/>
<protein>
    <recommendedName>
        <fullName evidence="4">Secreted protein</fullName>
    </recommendedName>
</protein>
<keyword evidence="1" id="KW-0812">Transmembrane</keyword>
<evidence type="ECO:0000313" key="2">
    <source>
        <dbReference type="EMBL" id="MCO6393437.1"/>
    </source>
</evidence>
<reference evidence="2 3" key="1">
    <citation type="submission" date="2021-01" db="EMBL/GenBank/DDBJ databases">
        <title>Identification and Characterization of Corynebacterium sp.</title>
        <authorList>
            <person name="Luo Q."/>
            <person name="Qu P."/>
            <person name="Chen Q."/>
        </authorList>
    </citation>
    <scope>NUCLEOTIDE SEQUENCE [LARGE SCALE GENOMIC DNA]</scope>
    <source>
        <strain evidence="2 3">MC-18</strain>
    </source>
</reference>
<sequence length="77" mass="8379">MTMQPRPSNPIESRKQAVRRYSKNAVVWAGGGLGAGVALGLIAGSWQLFIVCLVIGVVGGYINWSKVQKIVNHHDNY</sequence>
<dbReference type="AlphaFoldDB" id="A0AAW5HST1"/>
<organism evidence="2 3">
    <name type="scientific">Corynebacterium lipophilum</name>
    <dbReference type="NCBI Taxonomy" id="2804918"/>
    <lineage>
        <taxon>Bacteria</taxon>
        <taxon>Bacillati</taxon>
        <taxon>Actinomycetota</taxon>
        <taxon>Actinomycetes</taxon>
        <taxon>Mycobacteriales</taxon>
        <taxon>Corynebacteriaceae</taxon>
        <taxon>Corynebacterium</taxon>
    </lineage>
</organism>
<keyword evidence="1" id="KW-0472">Membrane</keyword>
<gene>
    <name evidence="2" type="ORF">JMN37_00335</name>
</gene>